<dbReference type="PROSITE" id="PS50850">
    <property type="entry name" value="MFS"/>
    <property type="match status" value="1"/>
</dbReference>
<dbReference type="GO" id="GO:0022857">
    <property type="term" value="F:transmembrane transporter activity"/>
    <property type="evidence" value="ECO:0007669"/>
    <property type="project" value="InterPro"/>
</dbReference>
<feature type="domain" description="Major facilitator superfamily (MFS) profile" evidence="3">
    <location>
        <begin position="1"/>
        <end position="49"/>
    </location>
</feature>
<reference evidence="4" key="1">
    <citation type="submission" date="2014-09" db="EMBL/GenBank/DDBJ databases">
        <authorList>
            <person name="Magalhaes I.L.F."/>
            <person name="Oliveira U."/>
            <person name="Santos F.R."/>
            <person name="Vidigal T.H.D.A."/>
            <person name="Brescovit A.D."/>
            <person name="Santos A.J."/>
        </authorList>
    </citation>
    <scope>NUCLEOTIDE SEQUENCE</scope>
    <source>
        <tissue evidence="4">Shoot tissue taken approximately 20 cm above the soil surface</tissue>
    </source>
</reference>
<proteinExistence type="predicted"/>
<comment type="subcellular location">
    <subcellularLocation>
        <location evidence="1">Membrane</location>
        <topology evidence="1">Multi-pass membrane protein</topology>
    </subcellularLocation>
</comment>
<evidence type="ECO:0000259" key="3">
    <source>
        <dbReference type="PROSITE" id="PS50850"/>
    </source>
</evidence>
<dbReference type="EMBL" id="GBRH01225806">
    <property type="protein sequence ID" value="JAD72089.1"/>
    <property type="molecule type" value="Transcribed_RNA"/>
</dbReference>
<dbReference type="AlphaFoldDB" id="A0A0A9C757"/>
<keyword evidence="2" id="KW-0812">Transmembrane</keyword>
<organism evidence="4">
    <name type="scientific">Arundo donax</name>
    <name type="common">Giant reed</name>
    <name type="synonym">Donax arundinaceus</name>
    <dbReference type="NCBI Taxonomy" id="35708"/>
    <lineage>
        <taxon>Eukaryota</taxon>
        <taxon>Viridiplantae</taxon>
        <taxon>Streptophyta</taxon>
        <taxon>Embryophyta</taxon>
        <taxon>Tracheophyta</taxon>
        <taxon>Spermatophyta</taxon>
        <taxon>Magnoliopsida</taxon>
        <taxon>Liliopsida</taxon>
        <taxon>Poales</taxon>
        <taxon>Poaceae</taxon>
        <taxon>PACMAD clade</taxon>
        <taxon>Arundinoideae</taxon>
        <taxon>Arundineae</taxon>
        <taxon>Arundo</taxon>
    </lineage>
</organism>
<dbReference type="InterPro" id="IPR020846">
    <property type="entry name" value="MFS_dom"/>
</dbReference>
<keyword evidence="2" id="KW-1133">Transmembrane helix</keyword>
<reference evidence="4" key="2">
    <citation type="journal article" date="2015" name="Data Brief">
        <title>Shoot transcriptome of the giant reed, Arundo donax.</title>
        <authorList>
            <person name="Barrero R.A."/>
            <person name="Guerrero F.D."/>
            <person name="Moolhuijzen P."/>
            <person name="Goolsby J.A."/>
            <person name="Tidwell J."/>
            <person name="Bellgard S.E."/>
            <person name="Bellgard M.I."/>
        </authorList>
    </citation>
    <scope>NUCLEOTIDE SEQUENCE</scope>
    <source>
        <tissue evidence="4">Shoot tissue taken approximately 20 cm above the soil surface</tissue>
    </source>
</reference>
<feature type="transmembrane region" description="Helical" evidence="2">
    <location>
        <begin position="28"/>
        <end position="47"/>
    </location>
</feature>
<evidence type="ECO:0000256" key="1">
    <source>
        <dbReference type="ARBA" id="ARBA00004141"/>
    </source>
</evidence>
<protein>
    <recommendedName>
        <fullName evidence="3">Major facilitator superfamily (MFS) profile domain-containing protein</fullName>
    </recommendedName>
</protein>
<dbReference type="GO" id="GO:0016020">
    <property type="term" value="C:membrane"/>
    <property type="evidence" value="ECO:0007669"/>
    <property type="project" value="UniProtKB-SubCell"/>
</dbReference>
<evidence type="ECO:0000313" key="4">
    <source>
        <dbReference type="EMBL" id="JAD72089.1"/>
    </source>
</evidence>
<keyword evidence="2" id="KW-0472">Membrane</keyword>
<sequence length="49" mass="5366">MFINFGMLLSYVSNYAFAGLPVHLGWRVMYVIGVIPPMFLAAGVLAMSV</sequence>
<name>A0A0A9C757_ARUDO</name>
<accession>A0A0A9C757</accession>
<evidence type="ECO:0000256" key="2">
    <source>
        <dbReference type="SAM" id="Phobius"/>
    </source>
</evidence>